<evidence type="ECO:0000259" key="1">
    <source>
        <dbReference type="Pfam" id="PF01145"/>
    </source>
</evidence>
<organism evidence="2 3">
    <name type="scientific">Aeromonas phage AhSzq-1</name>
    <dbReference type="NCBI Taxonomy" id="2138298"/>
    <lineage>
        <taxon>Viruses</taxon>
        <taxon>Duplodnaviria</taxon>
        <taxon>Heunggongvirae</taxon>
        <taxon>Uroviricota</taxon>
        <taxon>Caudoviricetes</taxon>
        <taxon>Demerecviridae</taxon>
        <taxon>Shenzhenvirus</taxon>
        <taxon>Shenzhenvirus AhSzq1</taxon>
    </lineage>
</organism>
<gene>
    <name evidence="2" type="ORF">AhSzq1_24</name>
</gene>
<accession>A0A2R4ALJ8</accession>
<evidence type="ECO:0000313" key="3">
    <source>
        <dbReference type="Proteomes" id="UP000244741"/>
    </source>
</evidence>
<dbReference type="InterPro" id="IPR036013">
    <property type="entry name" value="Band_7/SPFH_dom_sf"/>
</dbReference>
<dbReference type="PROSITE" id="PS51257">
    <property type="entry name" value="PROKAR_LIPOPROTEIN"/>
    <property type="match status" value="1"/>
</dbReference>
<evidence type="ECO:0000313" key="2">
    <source>
        <dbReference type="EMBL" id="AVR75917.1"/>
    </source>
</evidence>
<keyword evidence="3" id="KW-1185">Reference proteome</keyword>
<dbReference type="Gene3D" id="3.30.479.30">
    <property type="entry name" value="Band 7 domain"/>
    <property type="match status" value="1"/>
</dbReference>
<dbReference type="EMBL" id="MG676224">
    <property type="protein sequence ID" value="AVR75917.1"/>
    <property type="molecule type" value="Genomic_DNA"/>
</dbReference>
<dbReference type="Pfam" id="PF01145">
    <property type="entry name" value="Band_7"/>
    <property type="match status" value="1"/>
</dbReference>
<feature type="domain" description="Band 7" evidence="1">
    <location>
        <begin position="22"/>
        <end position="208"/>
    </location>
</feature>
<sequence length="286" mass="32360">MKKYLLMLAAVIGLSGCGTAVEVPTSYVGKVQTTKGFQDGVIQPSKFRLDHCWTYCDKLVLLEASDQVFNREFKTFMPKDKLNLTYGVSMTLAIDPKEYDQIFSIIPAQSQADQLAVIRLADVYDRTASTKINTLMPQILTKFTIAEIASNRDRVNEFVQSELQKKLKGTPFIVKVAGLTNVDYPKIITDAQENAAKRKENEDQVLAQRNLDLLQIQTDKEVETQRRELEMMKASTTAMVADKMFSQNYLKLRQLEVLEKLAQSENKVFVPTEMLDSIAVQNMVAK</sequence>
<reference evidence="2 3" key="1">
    <citation type="submission" date="2017-12" db="EMBL/GenBank/DDBJ databases">
        <title>Genomic characterization of T5-related Aeromonas hydrophila phages AhSzq-1 and AhSzw-1 and proposal to be two new species.</title>
        <authorList>
            <person name="Chen L."/>
            <person name="Yuan S."/>
            <person name="Ma Y."/>
        </authorList>
    </citation>
    <scope>NUCLEOTIDE SEQUENCE [LARGE SCALE GENOMIC DNA]</scope>
    <source>
        <strain evidence="2">Seawater</strain>
    </source>
</reference>
<dbReference type="SUPFAM" id="SSF117892">
    <property type="entry name" value="Band 7/SPFH domain"/>
    <property type="match status" value="1"/>
</dbReference>
<name>A0A2R4ALJ8_9CAUD</name>
<protein>
    <recommendedName>
        <fullName evidence="1">Band 7 domain-containing protein</fullName>
    </recommendedName>
</protein>
<dbReference type="Proteomes" id="UP000244741">
    <property type="component" value="Segment"/>
</dbReference>
<proteinExistence type="predicted"/>
<dbReference type="InterPro" id="IPR001107">
    <property type="entry name" value="Band_7"/>
</dbReference>